<dbReference type="PROSITE" id="PS51257">
    <property type="entry name" value="PROKAR_LIPOPROTEIN"/>
    <property type="match status" value="1"/>
</dbReference>
<gene>
    <name evidence="2" type="ORF">ACFOPH_16685</name>
</gene>
<feature type="signal peptide" evidence="1">
    <location>
        <begin position="1"/>
        <end position="27"/>
    </location>
</feature>
<dbReference type="EMBL" id="JBHRVV010000001">
    <property type="protein sequence ID" value="MFC3459874.1"/>
    <property type="molecule type" value="Genomic_DNA"/>
</dbReference>
<keyword evidence="3" id="KW-1185">Reference proteome</keyword>
<evidence type="ECO:0000313" key="3">
    <source>
        <dbReference type="Proteomes" id="UP001595665"/>
    </source>
</evidence>
<evidence type="ECO:0008006" key="4">
    <source>
        <dbReference type="Google" id="ProtNLM"/>
    </source>
</evidence>
<accession>A0ABV7PLB4</accession>
<dbReference type="RefSeq" id="WP_379736504.1">
    <property type="nucleotide sequence ID" value="NZ_JBHRVV010000001.1"/>
</dbReference>
<protein>
    <recommendedName>
        <fullName evidence="4">HAF repeat-containing protein</fullName>
    </recommendedName>
</protein>
<name>A0ABV7PLB4_9BURK</name>
<dbReference type="Proteomes" id="UP001595665">
    <property type="component" value="Unassembled WGS sequence"/>
</dbReference>
<proteinExistence type="predicted"/>
<reference evidence="3" key="1">
    <citation type="journal article" date="2019" name="Int. J. Syst. Evol. Microbiol.">
        <title>The Global Catalogue of Microorganisms (GCM) 10K type strain sequencing project: providing services to taxonomists for standard genome sequencing and annotation.</title>
        <authorList>
            <consortium name="The Broad Institute Genomics Platform"/>
            <consortium name="The Broad Institute Genome Sequencing Center for Infectious Disease"/>
            <person name="Wu L."/>
            <person name="Ma J."/>
        </authorList>
    </citation>
    <scope>NUCLEOTIDE SEQUENCE [LARGE SCALE GENOMIC DNA]</scope>
    <source>
        <strain evidence="3">CCM 7480</strain>
    </source>
</reference>
<comment type="caution">
    <text evidence="2">The sequence shown here is derived from an EMBL/GenBank/DDBJ whole genome shotgun (WGS) entry which is preliminary data.</text>
</comment>
<keyword evidence="1" id="KW-0732">Signal</keyword>
<organism evidence="2 3">
    <name type="scientific">Massilia haematophila</name>
    <dbReference type="NCBI Taxonomy" id="457923"/>
    <lineage>
        <taxon>Bacteria</taxon>
        <taxon>Pseudomonadati</taxon>
        <taxon>Pseudomonadota</taxon>
        <taxon>Betaproteobacteria</taxon>
        <taxon>Burkholderiales</taxon>
        <taxon>Oxalobacteraceae</taxon>
        <taxon>Telluria group</taxon>
        <taxon>Massilia</taxon>
    </lineage>
</organism>
<sequence>MFTSRSGSAVRPALRTAATFAALALLAACGGGGNGPGRQPAPPVASLPPPAPPVERGPLYHFTPIGLPGMSLGAVVRQGIANGALVAGTVWVGTEARAFLYDGKKNIDLGTLGGGSARAFSVNPCGHVTGWAYTDTGIPHAFYYENGSLRDLGTLGGADSYGNVISTCGKVAGWAATSAGQAHAFYHDGKAMHDIGTFGGNSSAATALNSLGQVVGHAYLADNTYHAFLYDARTGGPIQDIGPAGWRSIAVDINEAGQVAISAVGATTLRAYRYAGGALLDLGLPPGARDTEATAINAAGHVVGTVTYPDNRQVAFLHDGTSLHELGTLGGGRISQAVAINASGLVVGSSVDPTAVGQRAFAWSSSYGMVNLNERVTNLPKGVTLIAALAVADDGGIAVRTNEGLGLLRPRK</sequence>
<dbReference type="NCBIfam" id="TIGR02913">
    <property type="entry name" value="HAF_rpt"/>
    <property type="match status" value="4"/>
</dbReference>
<dbReference type="InterPro" id="IPR014262">
    <property type="entry name" value="HAF_rpt"/>
</dbReference>
<feature type="chain" id="PRO_5046437961" description="HAF repeat-containing protein" evidence="1">
    <location>
        <begin position="28"/>
        <end position="412"/>
    </location>
</feature>
<evidence type="ECO:0000256" key="1">
    <source>
        <dbReference type="SAM" id="SignalP"/>
    </source>
</evidence>
<evidence type="ECO:0000313" key="2">
    <source>
        <dbReference type="EMBL" id="MFC3459874.1"/>
    </source>
</evidence>